<dbReference type="OrthoDB" id="8911262at2"/>
<organism evidence="2 3">
    <name type="scientific">Trinickia violacea</name>
    <dbReference type="NCBI Taxonomy" id="2571746"/>
    <lineage>
        <taxon>Bacteria</taxon>
        <taxon>Pseudomonadati</taxon>
        <taxon>Pseudomonadota</taxon>
        <taxon>Betaproteobacteria</taxon>
        <taxon>Burkholderiales</taxon>
        <taxon>Burkholderiaceae</taxon>
        <taxon>Trinickia</taxon>
    </lineage>
</organism>
<protein>
    <submittedName>
        <fullName evidence="2">DUF1289 domain-containing protein</fullName>
    </submittedName>
</protein>
<evidence type="ECO:0000313" key="2">
    <source>
        <dbReference type="EMBL" id="QCP48280.1"/>
    </source>
</evidence>
<dbReference type="KEGG" id="tvl:FAZ95_03195"/>
<dbReference type="RefSeq" id="WP_137331122.1">
    <property type="nucleotide sequence ID" value="NZ_CP040077.1"/>
</dbReference>
<sequence>MAVNSPCIDVCNLDGKTRLCVGCFRTLEEIRGWMKMTDHRRHQLISDRSRRQAKLMRERWTIEGRLSGDNISNNPPSYAPVSVLSA</sequence>
<dbReference type="PANTHER" id="PTHR35175:SF2">
    <property type="entry name" value="DUF1289 DOMAIN-CONTAINING PROTEIN"/>
    <property type="match status" value="1"/>
</dbReference>
<evidence type="ECO:0000256" key="1">
    <source>
        <dbReference type="SAM" id="MobiDB-lite"/>
    </source>
</evidence>
<dbReference type="Proteomes" id="UP000298656">
    <property type="component" value="Chromosome 1"/>
</dbReference>
<dbReference type="EMBL" id="CP040077">
    <property type="protein sequence ID" value="QCP48280.1"/>
    <property type="molecule type" value="Genomic_DNA"/>
</dbReference>
<dbReference type="AlphaFoldDB" id="A0A4V1EGX4"/>
<gene>
    <name evidence="2" type="ORF">FAZ95_03195</name>
</gene>
<name>A0A4V1EGX4_9BURK</name>
<evidence type="ECO:0000313" key="3">
    <source>
        <dbReference type="Proteomes" id="UP000298656"/>
    </source>
</evidence>
<dbReference type="Pfam" id="PF06945">
    <property type="entry name" value="DUF1289"/>
    <property type="match status" value="1"/>
</dbReference>
<accession>A0A4V1EGX4</accession>
<proteinExistence type="predicted"/>
<dbReference type="InterPro" id="IPR010710">
    <property type="entry name" value="DUF1289"/>
</dbReference>
<reference evidence="2 3" key="1">
    <citation type="submission" date="2019-05" db="EMBL/GenBank/DDBJ databases">
        <title>Burkholderia sp. DHOD12, isolated from subtropical forest soil.</title>
        <authorList>
            <person name="Gao Z.-H."/>
            <person name="Qiu L.-H."/>
        </authorList>
    </citation>
    <scope>NUCLEOTIDE SEQUENCE [LARGE SCALE GENOMIC DNA]</scope>
    <source>
        <strain evidence="2 3">DHOD12</strain>
    </source>
</reference>
<feature type="region of interest" description="Disordered" evidence="1">
    <location>
        <begin position="66"/>
        <end position="86"/>
    </location>
</feature>
<keyword evidence="3" id="KW-1185">Reference proteome</keyword>
<dbReference type="PANTHER" id="PTHR35175">
    <property type="entry name" value="DUF1289 DOMAIN-CONTAINING PROTEIN"/>
    <property type="match status" value="1"/>
</dbReference>